<dbReference type="PROSITE" id="PS50990">
    <property type="entry name" value="PEPTIDASE_C39"/>
    <property type="match status" value="1"/>
</dbReference>
<comment type="similarity">
    <text evidence="15">Belongs to the ABC transporter superfamily. Lipid exporter (TC 3.A.1.106) family.</text>
</comment>
<keyword evidence="5 16" id="KW-0812">Transmembrane</keyword>
<dbReference type="GO" id="GO:0008234">
    <property type="term" value="F:cysteine-type peptidase activity"/>
    <property type="evidence" value="ECO:0007669"/>
    <property type="project" value="UniProtKB-KW"/>
</dbReference>
<evidence type="ECO:0000313" key="21">
    <source>
        <dbReference type="Proteomes" id="UP000029096"/>
    </source>
</evidence>
<evidence type="ECO:0000259" key="18">
    <source>
        <dbReference type="PROSITE" id="PS50929"/>
    </source>
</evidence>
<evidence type="ECO:0000256" key="2">
    <source>
        <dbReference type="ARBA" id="ARBA00022448"/>
    </source>
</evidence>
<dbReference type="InterPro" id="IPR027417">
    <property type="entry name" value="P-loop_NTPase"/>
</dbReference>
<dbReference type="GO" id="GO:0034040">
    <property type="term" value="F:ATPase-coupled lipid transmembrane transporter activity"/>
    <property type="evidence" value="ECO:0007669"/>
    <property type="project" value="TreeGrafter"/>
</dbReference>
<dbReference type="Pfam" id="PF03412">
    <property type="entry name" value="Peptidase_C39"/>
    <property type="match status" value="1"/>
</dbReference>
<dbReference type="AlphaFoldDB" id="A0A086ZK79"/>
<keyword evidence="12 16" id="KW-1133">Transmembrane helix</keyword>
<evidence type="ECO:0000256" key="5">
    <source>
        <dbReference type="ARBA" id="ARBA00022692"/>
    </source>
</evidence>
<dbReference type="RefSeq" id="WP_033520466.1">
    <property type="nucleotide sequence ID" value="NZ_JDUS01000001.1"/>
</dbReference>
<comment type="caution">
    <text evidence="20">The sequence shown here is derived from an EMBL/GenBank/DDBJ whole genome shotgun (WGS) entry which is preliminary data.</text>
</comment>
<evidence type="ECO:0000256" key="12">
    <source>
        <dbReference type="ARBA" id="ARBA00022989"/>
    </source>
</evidence>
<evidence type="ECO:0000256" key="15">
    <source>
        <dbReference type="ARBA" id="ARBA00061644"/>
    </source>
</evidence>
<dbReference type="InterPro" id="IPR039421">
    <property type="entry name" value="Type_1_exporter"/>
</dbReference>
<dbReference type="GO" id="GO:0005886">
    <property type="term" value="C:plasma membrane"/>
    <property type="evidence" value="ECO:0007669"/>
    <property type="project" value="UniProtKB-SubCell"/>
</dbReference>
<keyword evidence="6" id="KW-0547">Nucleotide-binding</keyword>
<dbReference type="PROSITE" id="PS00211">
    <property type="entry name" value="ABC_TRANSPORTER_1"/>
    <property type="match status" value="1"/>
</dbReference>
<dbReference type="InterPro" id="IPR036640">
    <property type="entry name" value="ABC1_TM_sf"/>
</dbReference>
<feature type="transmembrane region" description="Helical" evidence="16">
    <location>
        <begin position="166"/>
        <end position="188"/>
    </location>
</feature>
<dbReference type="CDD" id="cd02418">
    <property type="entry name" value="Peptidase_C39B"/>
    <property type="match status" value="1"/>
</dbReference>
<keyword evidence="4" id="KW-0645">Protease</keyword>
<dbReference type="SUPFAM" id="SSF52540">
    <property type="entry name" value="P-loop containing nucleoside triphosphate hydrolases"/>
    <property type="match status" value="1"/>
</dbReference>
<feature type="domain" description="Peptidase C39" evidence="19">
    <location>
        <begin position="10"/>
        <end position="137"/>
    </location>
</feature>
<protein>
    <submittedName>
        <fullName evidence="20">Competence factor, exporter ComA</fullName>
        <ecNumber evidence="20">3.6.3.43</ecNumber>
    </submittedName>
</protein>
<evidence type="ECO:0000256" key="3">
    <source>
        <dbReference type="ARBA" id="ARBA00022475"/>
    </source>
</evidence>
<evidence type="ECO:0000259" key="17">
    <source>
        <dbReference type="PROSITE" id="PS50893"/>
    </source>
</evidence>
<dbReference type="EC" id="3.6.3.43" evidence="20"/>
<dbReference type="Gene3D" id="1.20.1560.10">
    <property type="entry name" value="ABC transporter type 1, transmembrane domain"/>
    <property type="match status" value="1"/>
</dbReference>
<dbReference type="PANTHER" id="PTHR24221:SF654">
    <property type="entry name" value="ATP-BINDING CASSETTE SUB-FAMILY B MEMBER 6"/>
    <property type="match status" value="1"/>
</dbReference>
<comment type="subcellular location">
    <subcellularLocation>
        <location evidence="1">Cell membrane</location>
        <topology evidence="1">Multi-pass membrane protein</topology>
    </subcellularLocation>
</comment>
<feature type="transmembrane region" description="Helical" evidence="16">
    <location>
        <begin position="200"/>
        <end position="221"/>
    </location>
</feature>
<feature type="transmembrane region" description="Helical" evidence="16">
    <location>
        <begin position="306"/>
        <end position="325"/>
    </location>
</feature>
<name>A0A086ZK79_9BIFI</name>
<dbReference type="GO" id="GO:0043214">
    <property type="term" value="F:ABC-type bacteriocin transporter activity"/>
    <property type="evidence" value="ECO:0007669"/>
    <property type="project" value="InterPro"/>
</dbReference>
<dbReference type="Pfam" id="PF00005">
    <property type="entry name" value="ABC_tran"/>
    <property type="match status" value="1"/>
</dbReference>
<evidence type="ECO:0000256" key="7">
    <source>
        <dbReference type="ARBA" id="ARBA00022801"/>
    </source>
</evidence>
<dbReference type="Gene3D" id="3.40.50.300">
    <property type="entry name" value="P-loop containing nucleotide triphosphate hydrolases"/>
    <property type="match status" value="1"/>
</dbReference>
<reference evidence="20 21" key="1">
    <citation type="submission" date="2014-03" db="EMBL/GenBank/DDBJ databases">
        <title>Genomics of Bifidobacteria.</title>
        <authorList>
            <person name="Ventura M."/>
            <person name="Milani C."/>
            <person name="Lugli G.A."/>
        </authorList>
    </citation>
    <scope>NUCLEOTIDE SEQUENCE [LARGE SCALE GENOMIC DNA]</scope>
    <source>
        <strain evidence="20 21">DSM 22767</strain>
    </source>
</reference>
<evidence type="ECO:0000256" key="11">
    <source>
        <dbReference type="ARBA" id="ARBA00022967"/>
    </source>
</evidence>
<dbReference type="PANTHER" id="PTHR24221">
    <property type="entry name" value="ATP-BINDING CASSETTE SUB-FAMILY B"/>
    <property type="match status" value="1"/>
</dbReference>
<dbReference type="CDD" id="cd18570">
    <property type="entry name" value="ABC_6TM_PCAT1_LagD_like"/>
    <property type="match status" value="1"/>
</dbReference>
<dbReference type="GO" id="GO:0016887">
    <property type="term" value="F:ATP hydrolysis activity"/>
    <property type="evidence" value="ECO:0007669"/>
    <property type="project" value="InterPro"/>
</dbReference>
<dbReference type="GO" id="GO:0015031">
    <property type="term" value="P:protein transport"/>
    <property type="evidence" value="ECO:0007669"/>
    <property type="project" value="UniProtKB-KW"/>
</dbReference>
<evidence type="ECO:0000256" key="13">
    <source>
        <dbReference type="ARBA" id="ARBA00023136"/>
    </source>
</evidence>
<keyword evidence="8" id="KW-0788">Thiol protease</keyword>
<proteinExistence type="inferred from homology"/>
<dbReference type="NCBIfam" id="TIGR01193">
    <property type="entry name" value="bacteriocin_ABC"/>
    <property type="match status" value="1"/>
</dbReference>
<keyword evidence="14" id="KW-0080">Bacteriocin transport</keyword>
<evidence type="ECO:0000259" key="19">
    <source>
        <dbReference type="PROSITE" id="PS50990"/>
    </source>
</evidence>
<dbReference type="InterPro" id="IPR005897">
    <property type="entry name" value="Pept_C39_ABC_bacteriocin"/>
</dbReference>
<dbReference type="PROSITE" id="PS50893">
    <property type="entry name" value="ABC_TRANSPORTER_2"/>
    <property type="match status" value="1"/>
</dbReference>
<dbReference type="InterPro" id="IPR003439">
    <property type="entry name" value="ABC_transporter-like_ATP-bd"/>
</dbReference>
<accession>A0A086ZK79</accession>
<feature type="domain" description="ABC transporter" evidence="17">
    <location>
        <begin position="483"/>
        <end position="717"/>
    </location>
</feature>
<dbReference type="OrthoDB" id="9806127at2"/>
<organism evidence="20 21">
    <name type="scientific">Bifidobacterium bohemicum DSM 22767</name>
    <dbReference type="NCBI Taxonomy" id="1437606"/>
    <lineage>
        <taxon>Bacteria</taxon>
        <taxon>Bacillati</taxon>
        <taxon>Actinomycetota</taxon>
        <taxon>Actinomycetes</taxon>
        <taxon>Bifidobacteriales</taxon>
        <taxon>Bifidobacteriaceae</taxon>
        <taxon>Bifidobacterium</taxon>
    </lineage>
</organism>
<dbReference type="MEROPS" id="C39.001"/>
<evidence type="ECO:0000256" key="4">
    <source>
        <dbReference type="ARBA" id="ARBA00022670"/>
    </source>
</evidence>
<dbReference type="STRING" id="1437606.BBOH_0403"/>
<evidence type="ECO:0000256" key="6">
    <source>
        <dbReference type="ARBA" id="ARBA00022741"/>
    </source>
</evidence>
<dbReference type="FunFam" id="3.40.50.300:FF:000299">
    <property type="entry name" value="ABC transporter ATP-binding protein/permease"/>
    <property type="match status" value="1"/>
</dbReference>
<dbReference type="PROSITE" id="PS50929">
    <property type="entry name" value="ABC_TM1F"/>
    <property type="match status" value="1"/>
</dbReference>
<keyword evidence="13 16" id="KW-0472">Membrane</keyword>
<keyword evidence="10" id="KW-0653">Protein transport</keyword>
<evidence type="ECO:0000256" key="9">
    <source>
        <dbReference type="ARBA" id="ARBA00022840"/>
    </source>
</evidence>
<dbReference type="Proteomes" id="UP000029096">
    <property type="component" value="Unassembled WGS sequence"/>
</dbReference>
<dbReference type="eggNOG" id="COG2274">
    <property type="taxonomic scope" value="Bacteria"/>
</dbReference>
<dbReference type="EMBL" id="JGYP01000001">
    <property type="protein sequence ID" value="KFI46929.1"/>
    <property type="molecule type" value="Genomic_DNA"/>
</dbReference>
<keyword evidence="3" id="KW-1003">Cell membrane</keyword>
<dbReference type="InterPro" id="IPR003593">
    <property type="entry name" value="AAA+_ATPase"/>
</dbReference>
<keyword evidence="2" id="KW-0813">Transport</keyword>
<feature type="domain" description="ABC transmembrane type-1" evidence="18">
    <location>
        <begin position="170"/>
        <end position="449"/>
    </location>
</feature>
<feature type="transmembrane region" description="Helical" evidence="16">
    <location>
        <begin position="277"/>
        <end position="300"/>
    </location>
</feature>
<dbReference type="GO" id="GO:0005524">
    <property type="term" value="F:ATP binding"/>
    <property type="evidence" value="ECO:0007669"/>
    <property type="project" value="UniProtKB-KW"/>
</dbReference>
<dbReference type="InterPro" id="IPR017871">
    <property type="entry name" value="ABC_transporter-like_CS"/>
</dbReference>
<keyword evidence="11" id="KW-1278">Translocase</keyword>
<dbReference type="Pfam" id="PF00664">
    <property type="entry name" value="ABC_membrane"/>
    <property type="match status" value="1"/>
</dbReference>
<sequence>MLHRYAYVPQVDARDCGVAALATVAKHFGSTYSLAYLREIAKTDMEGTTALGLVEAAKKIGMEPKAVKADMSLFDADDVPFPFIAHIIKDGKLLHFVVVYKAGKDSLVVADPDPHAGVHKVPKERFEKEWTGVALFIAPAPSYVPHKEKNNGLLSFVPLLLKNKRLVVNITIAALLVTIVNVLGSYYMQGLIDTYIPDQMKTTLGVVSIGLVVAYAVQAVLSFARQYLLTVLGQRLTIDVLLSYIRHIFKLPMKFFATRRTGEIVSRFSDANSIIDALGSTIISVFLDVGTVVVVGAMLGFQNVRLFLLTLVALPVYTIIILAFMKPFERMNNDTMQANSMVGSSIIEDINGIETIKSLASEQTRYAKIDHEFVDYLDKSFNYAKAVNLQEVLKSAAQLILNVAVLWFGAQLVMGNAISVGQLVTFNTLLGYFVNPLLNIINLQTKLQQARVANNRLNEVFLVEPESNERQTITDQALLRGPISLDNVSYKFGYGRNTLTDVNLEVEPGQKLAVVGMSGSGKTTLAKLLVNFYDATEGSVSISGVDVRDIDRMALRHTVNYLPQDPYIFSGSILENIMLGAKPGATQADIMHAVELAEIRDEIEAMPMNYGTQLTSDAVIVSGGQKQRIALARALLADTPVLVLDEATSNLDVATEKKVIDNLLGLEDKTIVFIAHRLMVAKRCQSIVVMKRGRIVEHGSHDDLMDQQGEYYRLFVD</sequence>
<dbReference type="InterPro" id="IPR011527">
    <property type="entry name" value="ABC1_TM_dom"/>
</dbReference>
<feature type="transmembrane region" description="Helical" evidence="16">
    <location>
        <begin position="399"/>
        <end position="418"/>
    </location>
</feature>
<evidence type="ECO:0000256" key="14">
    <source>
        <dbReference type="ARBA" id="ARBA00043264"/>
    </source>
</evidence>
<keyword evidence="21" id="KW-1185">Reference proteome</keyword>
<evidence type="ECO:0000313" key="20">
    <source>
        <dbReference type="EMBL" id="KFI46929.1"/>
    </source>
</evidence>
<evidence type="ECO:0000256" key="8">
    <source>
        <dbReference type="ARBA" id="ARBA00022807"/>
    </source>
</evidence>
<dbReference type="Gene3D" id="3.90.70.10">
    <property type="entry name" value="Cysteine proteinases"/>
    <property type="match status" value="1"/>
</dbReference>
<gene>
    <name evidence="20" type="ORF">BBOH_0403</name>
</gene>
<dbReference type="InterPro" id="IPR005074">
    <property type="entry name" value="Peptidase_C39"/>
</dbReference>
<evidence type="ECO:0000256" key="1">
    <source>
        <dbReference type="ARBA" id="ARBA00004651"/>
    </source>
</evidence>
<dbReference type="GO" id="GO:0006508">
    <property type="term" value="P:proteolysis"/>
    <property type="evidence" value="ECO:0007669"/>
    <property type="project" value="UniProtKB-KW"/>
</dbReference>
<keyword evidence="9" id="KW-0067">ATP-binding</keyword>
<keyword evidence="7 20" id="KW-0378">Hydrolase</keyword>
<evidence type="ECO:0000256" key="10">
    <source>
        <dbReference type="ARBA" id="ARBA00022927"/>
    </source>
</evidence>
<dbReference type="SUPFAM" id="SSF90123">
    <property type="entry name" value="ABC transporter transmembrane region"/>
    <property type="match status" value="1"/>
</dbReference>
<evidence type="ECO:0000256" key="16">
    <source>
        <dbReference type="SAM" id="Phobius"/>
    </source>
</evidence>
<dbReference type="SMART" id="SM00382">
    <property type="entry name" value="AAA"/>
    <property type="match status" value="1"/>
</dbReference>